<dbReference type="SMART" id="SM00248">
    <property type="entry name" value="ANK"/>
    <property type="match status" value="3"/>
</dbReference>
<sequence>MADDATDLADFFPLHLELSKALAETQAQAASSEDSERASTPSQRPESPASLSRSRDASRGFMRRRRQSSHGSEKPRRSSTAPHQSWAKVHLSFSTGWRDELVQILRSSGINLRDEGRSFCVEDRKGRQFNVNLQHHQERAQFPMAIFVKKLGKPAWQELRGPVASRCGRWTRVPIDAKDGLGPDRMPVMRSKREACWPMIEVESATAPLAKNVEQRGYLVDELQDFLQRSSTCACDALRGIKPTGPERRMSEVDVEAVRLTTGITTFHDTEGRHLQVQVGLRCRKPRCAHCSGECNCSWKDPLLDLLELGAEINGRDWKVLLYSGFEFVVARACHLPTFEFRLFLRMVTFLLQHKADPMLGADPAGWTPLHEAASCGRPGVVDALLEASAPKHRTLLEARVGRHKRYLKATAALVAAAKGNVDSLQVLIDYRANLDARQEDGNTALMLAAAGGHSEACELLVKSGCLVCGGPAAAQRRKKIDAGRPLQGCRGTCRDPLHVPLRNKKGESAAMIVRHQMRSHFSFLETQLFLESKGIR</sequence>
<dbReference type="OrthoDB" id="10443185at2759"/>
<evidence type="ECO:0000256" key="4">
    <source>
        <dbReference type="SAM" id="MobiDB-lite"/>
    </source>
</evidence>
<keyword evidence="5" id="KW-0647">Proteasome</keyword>
<feature type="repeat" description="ANK" evidence="3">
    <location>
        <begin position="441"/>
        <end position="465"/>
    </location>
</feature>
<protein>
    <submittedName>
        <fullName evidence="5">26S proteasome non-ATPase regulatory subunit 10</fullName>
    </submittedName>
</protein>
<accession>A0A1Q9F214</accession>
<evidence type="ECO:0000256" key="2">
    <source>
        <dbReference type="ARBA" id="ARBA00023043"/>
    </source>
</evidence>
<dbReference type="AlphaFoldDB" id="A0A1Q9F214"/>
<feature type="compositionally biased region" description="Polar residues" evidence="4">
    <location>
        <begin position="25"/>
        <end position="52"/>
    </location>
</feature>
<organism evidence="5 6">
    <name type="scientific">Symbiodinium microadriaticum</name>
    <name type="common">Dinoflagellate</name>
    <name type="synonym">Zooxanthella microadriatica</name>
    <dbReference type="NCBI Taxonomy" id="2951"/>
    <lineage>
        <taxon>Eukaryota</taxon>
        <taxon>Sar</taxon>
        <taxon>Alveolata</taxon>
        <taxon>Dinophyceae</taxon>
        <taxon>Suessiales</taxon>
        <taxon>Symbiodiniaceae</taxon>
        <taxon>Symbiodinium</taxon>
    </lineage>
</organism>
<dbReference type="GO" id="GO:0000502">
    <property type="term" value="C:proteasome complex"/>
    <property type="evidence" value="ECO:0007669"/>
    <property type="project" value="UniProtKB-KW"/>
</dbReference>
<keyword evidence="1" id="KW-0677">Repeat</keyword>
<dbReference type="EMBL" id="LSRX01000024">
    <property type="protein sequence ID" value="OLQ13728.1"/>
    <property type="molecule type" value="Genomic_DNA"/>
</dbReference>
<dbReference type="PROSITE" id="PS50088">
    <property type="entry name" value="ANK_REPEAT"/>
    <property type="match status" value="2"/>
</dbReference>
<dbReference type="Gene3D" id="1.25.40.20">
    <property type="entry name" value="Ankyrin repeat-containing domain"/>
    <property type="match status" value="2"/>
</dbReference>
<dbReference type="Proteomes" id="UP000186817">
    <property type="component" value="Unassembled WGS sequence"/>
</dbReference>
<dbReference type="PROSITE" id="PS50297">
    <property type="entry name" value="ANK_REP_REGION"/>
    <property type="match status" value="2"/>
</dbReference>
<evidence type="ECO:0000313" key="5">
    <source>
        <dbReference type="EMBL" id="OLQ13728.1"/>
    </source>
</evidence>
<keyword evidence="6" id="KW-1185">Reference proteome</keyword>
<gene>
    <name evidence="5" type="primary">PSMD10</name>
    <name evidence="5" type="ORF">AK812_SmicGene2223</name>
</gene>
<proteinExistence type="predicted"/>
<reference evidence="5 6" key="1">
    <citation type="submission" date="2016-02" db="EMBL/GenBank/DDBJ databases">
        <title>Genome analysis of coral dinoflagellate symbionts highlights evolutionary adaptations to a symbiotic lifestyle.</title>
        <authorList>
            <person name="Aranda M."/>
            <person name="Li Y."/>
            <person name="Liew Y.J."/>
            <person name="Baumgarten S."/>
            <person name="Simakov O."/>
            <person name="Wilson M."/>
            <person name="Piel J."/>
            <person name="Ashoor H."/>
            <person name="Bougouffa S."/>
            <person name="Bajic V.B."/>
            <person name="Ryu T."/>
            <person name="Ravasi T."/>
            <person name="Bayer T."/>
            <person name="Micklem G."/>
            <person name="Kim H."/>
            <person name="Bhak J."/>
            <person name="Lajeunesse T.C."/>
            <person name="Voolstra C.R."/>
        </authorList>
    </citation>
    <scope>NUCLEOTIDE SEQUENCE [LARGE SCALE GENOMIC DNA]</scope>
    <source>
        <strain evidence="5 6">CCMP2467</strain>
    </source>
</reference>
<evidence type="ECO:0000313" key="6">
    <source>
        <dbReference type="Proteomes" id="UP000186817"/>
    </source>
</evidence>
<dbReference type="InterPro" id="IPR036770">
    <property type="entry name" value="Ankyrin_rpt-contain_sf"/>
</dbReference>
<evidence type="ECO:0000256" key="3">
    <source>
        <dbReference type="PROSITE-ProRule" id="PRU00023"/>
    </source>
</evidence>
<dbReference type="SUPFAM" id="SSF48403">
    <property type="entry name" value="Ankyrin repeat"/>
    <property type="match status" value="1"/>
</dbReference>
<evidence type="ECO:0000256" key="1">
    <source>
        <dbReference type="ARBA" id="ARBA00022737"/>
    </source>
</evidence>
<keyword evidence="2 3" id="KW-0040">ANK repeat</keyword>
<comment type="caution">
    <text evidence="5">The sequence shown here is derived from an EMBL/GenBank/DDBJ whole genome shotgun (WGS) entry which is preliminary data.</text>
</comment>
<dbReference type="InterPro" id="IPR002110">
    <property type="entry name" value="Ankyrin_rpt"/>
</dbReference>
<dbReference type="InterPro" id="IPR050889">
    <property type="entry name" value="Dendritic_Spine_Reg/Scaffold"/>
</dbReference>
<dbReference type="Pfam" id="PF00023">
    <property type="entry name" value="Ank"/>
    <property type="match status" value="1"/>
</dbReference>
<name>A0A1Q9F214_SYMMI</name>
<dbReference type="PANTHER" id="PTHR24166:SF48">
    <property type="entry name" value="PROTEIN VAPYRIN"/>
    <property type="match status" value="1"/>
</dbReference>
<dbReference type="Pfam" id="PF13637">
    <property type="entry name" value="Ank_4"/>
    <property type="match status" value="1"/>
</dbReference>
<feature type="repeat" description="ANK" evidence="3">
    <location>
        <begin position="365"/>
        <end position="390"/>
    </location>
</feature>
<dbReference type="PANTHER" id="PTHR24166">
    <property type="entry name" value="ROLLING PEBBLES, ISOFORM B"/>
    <property type="match status" value="1"/>
</dbReference>
<feature type="region of interest" description="Disordered" evidence="4">
    <location>
        <begin position="23"/>
        <end position="85"/>
    </location>
</feature>